<dbReference type="InterPro" id="IPR058031">
    <property type="entry name" value="AAA_lid_NorR"/>
</dbReference>
<dbReference type="Pfam" id="PF25601">
    <property type="entry name" value="AAA_lid_14"/>
    <property type="match status" value="1"/>
</dbReference>
<evidence type="ECO:0000256" key="7">
    <source>
        <dbReference type="ARBA" id="ARBA00023125"/>
    </source>
</evidence>
<dbReference type="GO" id="GO:0043565">
    <property type="term" value="F:sequence-specific DNA binding"/>
    <property type="evidence" value="ECO:0007669"/>
    <property type="project" value="InterPro"/>
</dbReference>
<evidence type="ECO:0000256" key="1">
    <source>
        <dbReference type="ARBA" id="ARBA00004496"/>
    </source>
</evidence>
<keyword evidence="6" id="KW-0805">Transcription regulation</keyword>
<dbReference type="Pfam" id="PF00072">
    <property type="entry name" value="Response_reg"/>
    <property type="match status" value="1"/>
</dbReference>
<evidence type="ECO:0000256" key="9">
    <source>
        <dbReference type="ARBA" id="ARBA00023163"/>
    </source>
</evidence>
<dbReference type="InterPro" id="IPR002078">
    <property type="entry name" value="Sigma_54_int"/>
</dbReference>
<dbReference type="PROSITE" id="PS00676">
    <property type="entry name" value="SIGMA54_INTERACT_2"/>
    <property type="match status" value="1"/>
</dbReference>
<evidence type="ECO:0000256" key="6">
    <source>
        <dbReference type="ARBA" id="ARBA00023015"/>
    </source>
</evidence>
<evidence type="ECO:0000259" key="13">
    <source>
        <dbReference type="PROSITE" id="PS50110"/>
    </source>
</evidence>
<accession>A0A832MIK2</accession>
<keyword evidence="3 10" id="KW-0597">Phosphoprotein</keyword>
<dbReference type="Gene3D" id="1.10.8.60">
    <property type="match status" value="1"/>
</dbReference>
<name>A0A832MIK2_UNCEI</name>
<dbReference type="FunFam" id="3.40.50.300:FF:000006">
    <property type="entry name" value="DNA-binding transcriptional regulator NtrC"/>
    <property type="match status" value="1"/>
</dbReference>
<evidence type="ECO:0000256" key="2">
    <source>
        <dbReference type="ARBA" id="ARBA00022490"/>
    </source>
</evidence>
<dbReference type="SUPFAM" id="SSF46689">
    <property type="entry name" value="Homeodomain-like"/>
    <property type="match status" value="1"/>
</dbReference>
<dbReference type="CDD" id="cd00009">
    <property type="entry name" value="AAA"/>
    <property type="match status" value="1"/>
</dbReference>
<dbReference type="Gene3D" id="1.10.10.60">
    <property type="entry name" value="Homeodomain-like"/>
    <property type="match status" value="1"/>
</dbReference>
<dbReference type="PROSITE" id="PS50045">
    <property type="entry name" value="SIGMA54_INTERACT_4"/>
    <property type="match status" value="1"/>
</dbReference>
<evidence type="ECO:0000256" key="8">
    <source>
        <dbReference type="ARBA" id="ARBA00023159"/>
    </source>
</evidence>
<dbReference type="FunFam" id="1.10.8.60:FF:000014">
    <property type="entry name" value="DNA-binding transcriptional regulator NtrC"/>
    <property type="match status" value="1"/>
</dbReference>
<evidence type="ECO:0000313" key="14">
    <source>
        <dbReference type="EMBL" id="HGZ41990.1"/>
    </source>
</evidence>
<reference evidence="14" key="1">
    <citation type="journal article" date="2020" name="mSystems">
        <title>Genome- and Community-Level Interaction Insights into Carbon Utilization and Element Cycling Functions of Hydrothermarchaeota in Hydrothermal Sediment.</title>
        <authorList>
            <person name="Zhou Z."/>
            <person name="Liu Y."/>
            <person name="Xu W."/>
            <person name="Pan J."/>
            <person name="Luo Z.H."/>
            <person name="Li M."/>
        </authorList>
    </citation>
    <scope>NUCLEOTIDE SEQUENCE [LARGE SCALE GENOMIC DNA]</scope>
    <source>
        <strain evidence="14">SpSt-381</strain>
    </source>
</reference>
<dbReference type="Gene3D" id="3.40.50.2300">
    <property type="match status" value="1"/>
</dbReference>
<dbReference type="PROSITE" id="PS00675">
    <property type="entry name" value="SIGMA54_INTERACT_1"/>
    <property type="match status" value="1"/>
</dbReference>
<keyword evidence="2" id="KW-0963">Cytoplasm</keyword>
<dbReference type="Pfam" id="PF00158">
    <property type="entry name" value="Sigma54_activat"/>
    <property type="match status" value="1"/>
</dbReference>
<dbReference type="InterPro" id="IPR025944">
    <property type="entry name" value="Sigma_54_int_dom_CS"/>
</dbReference>
<keyword evidence="4" id="KW-0547">Nucleotide-binding</keyword>
<dbReference type="InterPro" id="IPR011006">
    <property type="entry name" value="CheY-like_superfamily"/>
</dbReference>
<dbReference type="GO" id="GO:0005737">
    <property type="term" value="C:cytoplasm"/>
    <property type="evidence" value="ECO:0007669"/>
    <property type="project" value="UniProtKB-SubCell"/>
</dbReference>
<dbReference type="GO" id="GO:0000160">
    <property type="term" value="P:phosphorelay signal transduction system"/>
    <property type="evidence" value="ECO:0007669"/>
    <property type="project" value="InterPro"/>
</dbReference>
<evidence type="ECO:0000259" key="12">
    <source>
        <dbReference type="PROSITE" id="PS50045"/>
    </source>
</evidence>
<dbReference type="InterPro" id="IPR003593">
    <property type="entry name" value="AAA+_ATPase"/>
</dbReference>
<dbReference type="GO" id="GO:0006355">
    <property type="term" value="P:regulation of DNA-templated transcription"/>
    <property type="evidence" value="ECO:0007669"/>
    <property type="project" value="InterPro"/>
</dbReference>
<dbReference type="GO" id="GO:0005524">
    <property type="term" value="F:ATP binding"/>
    <property type="evidence" value="ECO:0007669"/>
    <property type="project" value="UniProtKB-KW"/>
</dbReference>
<dbReference type="InterPro" id="IPR001789">
    <property type="entry name" value="Sig_transdc_resp-reg_receiver"/>
</dbReference>
<comment type="subcellular location">
    <subcellularLocation>
        <location evidence="1">Cytoplasm</location>
    </subcellularLocation>
</comment>
<dbReference type="Gene3D" id="3.40.50.300">
    <property type="entry name" value="P-loop containing nucleotide triphosphate hydrolases"/>
    <property type="match status" value="1"/>
</dbReference>
<dbReference type="EMBL" id="DSQF01000002">
    <property type="protein sequence ID" value="HGZ41990.1"/>
    <property type="molecule type" value="Genomic_DNA"/>
</dbReference>
<evidence type="ECO:0000256" key="11">
    <source>
        <dbReference type="SAM" id="Coils"/>
    </source>
</evidence>
<gene>
    <name evidence="14" type="ORF">ENR23_00955</name>
</gene>
<dbReference type="PRINTS" id="PR01590">
    <property type="entry name" value="HTHFIS"/>
</dbReference>
<sequence length="452" mass="50692">MSQTPNAAVALLVVDDEASVRESLARWFAEDGFTVGTADSAAQALQRMQERRWDILLLDIKMPGMDGMELQQRVAEIDPGATIIFITAHATVDTAVRALKAGAFDYVTKPVDPDHLSHIVQNAVRQRQLQRRNEQLQEQVSEFARADAIVGDSPAMRRVYDLIQTVARTDTTVMIRGESGTGKELVARAIHGNSGRRYFPIVTVTCGALAEGVLESELFGHERGAFTGAQYRRKGKLELADGGTLFLDEVGNIDTKTQMDLLRVLETKQFTRVGGNNVIHADFRVISATNRDLEKAVQEGTFREDLYYRLNVFTIFLPPLRERKGDIPVLAEHFVKRFARQRGMQPMAISPEAMDALVRYDWPGNVRELENAIERAMVLGRPPALRPEDLPFQVTGPAARPGTGTLESVEREHIIRVLEDNHWNISRSAEILDIDRATLYHKIERYGLRKPV</sequence>
<dbReference type="SUPFAM" id="SSF52172">
    <property type="entry name" value="CheY-like"/>
    <property type="match status" value="1"/>
</dbReference>
<proteinExistence type="predicted"/>
<dbReference type="FunFam" id="3.40.50.2300:FF:000018">
    <property type="entry name" value="DNA-binding transcriptional regulator NtrC"/>
    <property type="match status" value="1"/>
</dbReference>
<dbReference type="PROSITE" id="PS50110">
    <property type="entry name" value="RESPONSE_REGULATORY"/>
    <property type="match status" value="1"/>
</dbReference>
<dbReference type="InterPro" id="IPR009057">
    <property type="entry name" value="Homeodomain-like_sf"/>
</dbReference>
<dbReference type="SUPFAM" id="SSF52540">
    <property type="entry name" value="P-loop containing nucleoside triphosphate hydrolases"/>
    <property type="match status" value="1"/>
</dbReference>
<feature type="domain" description="Sigma-54 factor interaction" evidence="12">
    <location>
        <begin position="149"/>
        <end position="378"/>
    </location>
</feature>
<keyword evidence="8" id="KW-0010">Activator</keyword>
<evidence type="ECO:0000256" key="10">
    <source>
        <dbReference type="PROSITE-ProRule" id="PRU00169"/>
    </source>
</evidence>
<keyword evidence="11" id="KW-0175">Coiled coil</keyword>
<protein>
    <submittedName>
        <fullName evidence="14">Sigma-54-dependent Fis family transcriptional regulator</fullName>
    </submittedName>
</protein>
<dbReference type="AlphaFoldDB" id="A0A832MIK2"/>
<comment type="caution">
    <text evidence="14">The sequence shown here is derived from an EMBL/GenBank/DDBJ whole genome shotgun (WGS) entry which is preliminary data.</text>
</comment>
<evidence type="ECO:0000256" key="5">
    <source>
        <dbReference type="ARBA" id="ARBA00022840"/>
    </source>
</evidence>
<dbReference type="InterPro" id="IPR025662">
    <property type="entry name" value="Sigma_54_int_dom_ATP-bd_1"/>
</dbReference>
<evidence type="ECO:0000256" key="3">
    <source>
        <dbReference type="ARBA" id="ARBA00022553"/>
    </source>
</evidence>
<dbReference type="SMART" id="SM00448">
    <property type="entry name" value="REC"/>
    <property type="match status" value="1"/>
</dbReference>
<dbReference type="PANTHER" id="PTHR32071">
    <property type="entry name" value="TRANSCRIPTIONAL REGULATORY PROTEIN"/>
    <property type="match status" value="1"/>
</dbReference>
<evidence type="ECO:0000256" key="4">
    <source>
        <dbReference type="ARBA" id="ARBA00022741"/>
    </source>
</evidence>
<dbReference type="Pfam" id="PF02954">
    <property type="entry name" value="HTH_8"/>
    <property type="match status" value="1"/>
</dbReference>
<feature type="domain" description="Response regulatory" evidence="13">
    <location>
        <begin position="10"/>
        <end position="124"/>
    </location>
</feature>
<dbReference type="PROSITE" id="PS00688">
    <property type="entry name" value="SIGMA54_INTERACT_3"/>
    <property type="match status" value="1"/>
</dbReference>
<keyword evidence="9" id="KW-0804">Transcription</keyword>
<dbReference type="InterPro" id="IPR027417">
    <property type="entry name" value="P-loop_NTPase"/>
</dbReference>
<dbReference type="InterPro" id="IPR025943">
    <property type="entry name" value="Sigma_54_int_dom_ATP-bd_2"/>
</dbReference>
<dbReference type="InterPro" id="IPR002197">
    <property type="entry name" value="HTH_Fis"/>
</dbReference>
<dbReference type="SMART" id="SM00382">
    <property type="entry name" value="AAA"/>
    <property type="match status" value="1"/>
</dbReference>
<keyword evidence="5" id="KW-0067">ATP-binding</keyword>
<keyword evidence="7" id="KW-0238">DNA-binding</keyword>
<feature type="modified residue" description="4-aspartylphosphate" evidence="10">
    <location>
        <position position="59"/>
    </location>
</feature>
<feature type="coiled-coil region" evidence="11">
    <location>
        <begin position="119"/>
        <end position="146"/>
    </location>
</feature>
<organism evidence="14">
    <name type="scientific">Eiseniibacteriota bacterium</name>
    <dbReference type="NCBI Taxonomy" id="2212470"/>
    <lineage>
        <taxon>Bacteria</taxon>
        <taxon>Candidatus Eiseniibacteriota</taxon>
    </lineage>
</organism>